<dbReference type="PRINTS" id="PR00046">
    <property type="entry name" value="SIGMA70FCT"/>
</dbReference>
<dbReference type="InterPro" id="IPR013324">
    <property type="entry name" value="RNA_pol_sigma_r3/r4-like"/>
</dbReference>
<dbReference type="EMBL" id="JBBNAE010000001">
    <property type="protein sequence ID" value="KAK9154846.1"/>
    <property type="molecule type" value="Genomic_DNA"/>
</dbReference>
<feature type="domain" description="RNA polymerase sigma-70" evidence="6">
    <location>
        <begin position="238"/>
        <end position="251"/>
    </location>
</feature>
<dbReference type="Proteomes" id="UP001417504">
    <property type="component" value="Unassembled WGS sequence"/>
</dbReference>
<dbReference type="InterPro" id="IPR014284">
    <property type="entry name" value="RNA_pol_sigma-70_dom"/>
</dbReference>
<comment type="caution">
    <text evidence="7">The sequence shown here is derived from an EMBL/GenBank/DDBJ whole genome shotgun (WGS) entry which is preliminary data.</text>
</comment>
<organism evidence="7 8">
    <name type="scientific">Stephania japonica</name>
    <dbReference type="NCBI Taxonomy" id="461633"/>
    <lineage>
        <taxon>Eukaryota</taxon>
        <taxon>Viridiplantae</taxon>
        <taxon>Streptophyta</taxon>
        <taxon>Embryophyta</taxon>
        <taxon>Tracheophyta</taxon>
        <taxon>Spermatophyta</taxon>
        <taxon>Magnoliopsida</taxon>
        <taxon>Ranunculales</taxon>
        <taxon>Menispermaceae</taxon>
        <taxon>Menispermoideae</taxon>
        <taxon>Cissampelideae</taxon>
        <taxon>Stephania</taxon>
    </lineage>
</organism>
<dbReference type="InterPro" id="IPR007627">
    <property type="entry name" value="RNA_pol_sigma70_r2"/>
</dbReference>
<dbReference type="InterPro" id="IPR036388">
    <property type="entry name" value="WH-like_DNA-bd_sf"/>
</dbReference>
<dbReference type="Pfam" id="PF04545">
    <property type="entry name" value="Sigma70_r4"/>
    <property type="match status" value="1"/>
</dbReference>
<protein>
    <recommendedName>
        <fullName evidence="6">RNA polymerase sigma-70 domain-containing protein</fullName>
    </recommendedName>
</protein>
<evidence type="ECO:0000259" key="6">
    <source>
        <dbReference type="PROSITE" id="PS00715"/>
    </source>
</evidence>
<keyword evidence="8" id="KW-1185">Reference proteome</keyword>
<keyword evidence="2" id="KW-0805">Transcription regulation</keyword>
<keyword evidence="4" id="KW-0238">DNA-binding</keyword>
<dbReference type="SUPFAM" id="SSF88946">
    <property type="entry name" value="Sigma2 domain of RNA polymerase sigma factors"/>
    <property type="match status" value="1"/>
</dbReference>
<dbReference type="GO" id="GO:0003677">
    <property type="term" value="F:DNA binding"/>
    <property type="evidence" value="ECO:0007669"/>
    <property type="project" value="UniProtKB-KW"/>
</dbReference>
<keyword evidence="5" id="KW-0804">Transcription</keyword>
<sequence length="512" mass="57273">MATICASSSNHSPTLHTISLYSVPTKPSLRTLQTSPSSPHFKHGLTLVSDDSLKVAVASEAVALANTAAQAAREAANSASALDDMALSGSHVGDEFLCNSDGMVSLSGRRCVCGTRRRKRRRRHKTVDETLEVKDCIDEQWMVRPSSSGYLTRREELKFSQYIKEGTKLEEARRKIWKARESEPTSSQWAEMAGIKKENLEKTLCGVRESRERINSSYRRLVASIAAAYQGRGLSLEDLIQEGSIGLLRGAEKFDPTKGYKLSTYVYWWIKQAIIRALAKKSRLIRLPVSMCEMVAKVAEANNVLSRRLGRQPNYEELADMVDLTVSGVRLLCERSRPPISLDRTLSDQGSMTLQEIIFGPDETRPETMVNRKVMKQEAEQLLGTLGEREATILRLYFGFNGEITRSFEEIGRQLNLSRERSFRRLSSVSHSVDYVVPSLSANSVVPLVIPSTPLFNYSGVSSMHCLLIQVQSTMPVMPVIRVLYIVERSSRCPSCLFVATLLQIYLSRLPI</sequence>
<dbReference type="InterPro" id="IPR000943">
    <property type="entry name" value="RNA_pol_sigma70"/>
</dbReference>
<evidence type="ECO:0000256" key="1">
    <source>
        <dbReference type="ARBA" id="ARBA00007788"/>
    </source>
</evidence>
<gene>
    <name evidence="7" type="ORF">Sjap_002326</name>
</gene>
<keyword evidence="3" id="KW-0731">Sigma factor</keyword>
<dbReference type="PROSITE" id="PS00715">
    <property type="entry name" value="SIGMA70_1"/>
    <property type="match status" value="1"/>
</dbReference>
<comment type="similarity">
    <text evidence="1">Belongs to the sigma-70 factor family.</text>
</comment>
<dbReference type="PANTHER" id="PTHR30603:SF47">
    <property type="entry name" value="RNA POLYMERASE SIGMA FACTOR SIGD, CHLOROPLASTIC"/>
    <property type="match status" value="1"/>
</dbReference>
<dbReference type="Gene3D" id="1.10.601.10">
    <property type="entry name" value="RNA Polymerase Primary Sigma Factor"/>
    <property type="match status" value="1"/>
</dbReference>
<proteinExistence type="inferred from homology"/>
<dbReference type="GO" id="GO:0006352">
    <property type="term" value="P:DNA-templated transcription initiation"/>
    <property type="evidence" value="ECO:0007669"/>
    <property type="project" value="InterPro"/>
</dbReference>
<dbReference type="AlphaFoldDB" id="A0AAP0KLW3"/>
<dbReference type="InterPro" id="IPR050239">
    <property type="entry name" value="Sigma-70_RNA_pol_init_factors"/>
</dbReference>
<reference evidence="7 8" key="1">
    <citation type="submission" date="2024-01" db="EMBL/GenBank/DDBJ databases">
        <title>Genome assemblies of Stephania.</title>
        <authorList>
            <person name="Yang L."/>
        </authorList>
    </citation>
    <scope>NUCLEOTIDE SEQUENCE [LARGE SCALE GENOMIC DNA]</scope>
    <source>
        <strain evidence="7">QJT</strain>
        <tissue evidence="7">Leaf</tissue>
    </source>
</reference>
<name>A0AAP0KLW3_9MAGN</name>
<evidence type="ECO:0000313" key="7">
    <source>
        <dbReference type="EMBL" id="KAK9154846.1"/>
    </source>
</evidence>
<evidence type="ECO:0000313" key="8">
    <source>
        <dbReference type="Proteomes" id="UP001417504"/>
    </source>
</evidence>
<evidence type="ECO:0000256" key="3">
    <source>
        <dbReference type="ARBA" id="ARBA00023082"/>
    </source>
</evidence>
<dbReference type="Gene3D" id="1.10.10.10">
    <property type="entry name" value="Winged helix-like DNA-binding domain superfamily/Winged helix DNA-binding domain"/>
    <property type="match status" value="2"/>
</dbReference>
<dbReference type="SUPFAM" id="SSF88659">
    <property type="entry name" value="Sigma3 and sigma4 domains of RNA polymerase sigma factors"/>
    <property type="match status" value="2"/>
</dbReference>
<evidence type="ECO:0000256" key="2">
    <source>
        <dbReference type="ARBA" id="ARBA00023015"/>
    </source>
</evidence>
<dbReference type="Pfam" id="PF04539">
    <property type="entry name" value="Sigma70_r3"/>
    <property type="match status" value="1"/>
</dbReference>
<dbReference type="GO" id="GO:0016987">
    <property type="term" value="F:sigma factor activity"/>
    <property type="evidence" value="ECO:0007669"/>
    <property type="project" value="UniProtKB-KW"/>
</dbReference>
<dbReference type="InterPro" id="IPR007624">
    <property type="entry name" value="RNA_pol_sigma70_r3"/>
</dbReference>
<evidence type="ECO:0000256" key="5">
    <source>
        <dbReference type="ARBA" id="ARBA00023163"/>
    </source>
</evidence>
<accession>A0AAP0KLW3</accession>
<dbReference type="NCBIfam" id="TIGR02937">
    <property type="entry name" value="sigma70-ECF"/>
    <property type="match status" value="1"/>
</dbReference>
<dbReference type="PANTHER" id="PTHR30603">
    <property type="entry name" value="RNA POLYMERASE SIGMA FACTOR RPO"/>
    <property type="match status" value="1"/>
</dbReference>
<evidence type="ECO:0000256" key="4">
    <source>
        <dbReference type="ARBA" id="ARBA00023125"/>
    </source>
</evidence>
<dbReference type="Pfam" id="PF04542">
    <property type="entry name" value="Sigma70_r2"/>
    <property type="match status" value="1"/>
</dbReference>
<dbReference type="InterPro" id="IPR013325">
    <property type="entry name" value="RNA_pol_sigma_r2"/>
</dbReference>
<dbReference type="InterPro" id="IPR007630">
    <property type="entry name" value="RNA_pol_sigma70_r4"/>
</dbReference>